<evidence type="ECO:0000259" key="5">
    <source>
        <dbReference type="SMART" id="SM00858"/>
    </source>
</evidence>
<evidence type="ECO:0000256" key="3">
    <source>
        <dbReference type="ARBA" id="ARBA00022764"/>
    </source>
</evidence>
<keyword evidence="4" id="KW-1005">Bacterial flagellum biogenesis</keyword>
<feature type="domain" description="SAF" evidence="5">
    <location>
        <begin position="36"/>
        <end position="98"/>
    </location>
</feature>
<dbReference type="Pfam" id="PF13144">
    <property type="entry name" value="ChapFlgA"/>
    <property type="match status" value="1"/>
</dbReference>
<evidence type="ECO:0000256" key="4">
    <source>
        <dbReference type="RuleBase" id="RU362063"/>
    </source>
</evidence>
<dbReference type="GO" id="GO:0042597">
    <property type="term" value="C:periplasmic space"/>
    <property type="evidence" value="ECO:0007669"/>
    <property type="project" value="UniProtKB-SubCell"/>
</dbReference>
<dbReference type="InterPro" id="IPR013974">
    <property type="entry name" value="SAF"/>
</dbReference>
<keyword evidence="2 4" id="KW-0732">Signal</keyword>
<keyword evidence="7" id="KW-1185">Reference proteome</keyword>
<evidence type="ECO:0000313" key="6">
    <source>
        <dbReference type="EMBL" id="MDA5193216.1"/>
    </source>
</evidence>
<feature type="chain" id="PRO_5041013364" description="Flagella basal body P-ring formation protein FlgA" evidence="4">
    <location>
        <begin position="27"/>
        <end position="176"/>
    </location>
</feature>
<reference evidence="6" key="1">
    <citation type="submission" date="2022-08" db="EMBL/GenBank/DDBJ databases">
        <authorList>
            <person name="Vandamme P."/>
            <person name="Hettiarachchi A."/>
            <person name="Peeters C."/>
            <person name="Cnockaert M."/>
            <person name="Carlier A."/>
        </authorList>
    </citation>
    <scope>NUCLEOTIDE SEQUENCE</scope>
    <source>
        <strain evidence="6">LMG 31809</strain>
    </source>
</reference>
<comment type="function">
    <text evidence="4">Involved in the assembly process of the P-ring formation. It may associate with FlgF on the rod constituting a structure essential for the P-ring assembly or may act as a modulator protein for the P-ring assembly.</text>
</comment>
<evidence type="ECO:0000313" key="7">
    <source>
        <dbReference type="Proteomes" id="UP001141619"/>
    </source>
</evidence>
<keyword evidence="6" id="KW-0966">Cell projection</keyword>
<protein>
    <recommendedName>
        <fullName evidence="4">Flagella basal body P-ring formation protein FlgA</fullName>
    </recommendedName>
</protein>
<dbReference type="AlphaFoldDB" id="A0A9X3Z6K3"/>
<gene>
    <name evidence="6" type="primary">flgA</name>
    <name evidence="6" type="ORF">NYP16_04495</name>
</gene>
<evidence type="ECO:0000256" key="1">
    <source>
        <dbReference type="ARBA" id="ARBA00004418"/>
    </source>
</evidence>
<comment type="caution">
    <text evidence="6">The sequence shown here is derived from an EMBL/GenBank/DDBJ whole genome shotgun (WGS) entry which is preliminary data.</text>
</comment>
<dbReference type="NCBIfam" id="TIGR03170">
    <property type="entry name" value="flgA_cterm"/>
    <property type="match status" value="1"/>
</dbReference>
<feature type="signal peptide" evidence="4">
    <location>
        <begin position="1"/>
        <end position="26"/>
    </location>
</feature>
<comment type="similarity">
    <text evidence="4">Belongs to the FlgA family.</text>
</comment>
<keyword evidence="6" id="KW-0969">Cilium</keyword>
<dbReference type="PANTHER" id="PTHR36307">
    <property type="entry name" value="FLAGELLA BASAL BODY P-RING FORMATION PROTEIN FLGA"/>
    <property type="match status" value="1"/>
</dbReference>
<organism evidence="6 7">
    <name type="scientific">Govanella unica</name>
    <dbReference type="NCBI Taxonomy" id="2975056"/>
    <lineage>
        <taxon>Bacteria</taxon>
        <taxon>Pseudomonadati</taxon>
        <taxon>Pseudomonadota</taxon>
        <taxon>Alphaproteobacteria</taxon>
        <taxon>Emcibacterales</taxon>
        <taxon>Govanellaceae</taxon>
        <taxon>Govanella</taxon>
    </lineage>
</organism>
<dbReference type="InterPro" id="IPR017585">
    <property type="entry name" value="SAF_FlgA"/>
</dbReference>
<evidence type="ECO:0000256" key="2">
    <source>
        <dbReference type="ARBA" id="ARBA00022729"/>
    </source>
</evidence>
<dbReference type="RefSeq" id="WP_274942910.1">
    <property type="nucleotide sequence ID" value="NZ_JANWOI010000001.1"/>
</dbReference>
<dbReference type="Gene3D" id="2.30.30.760">
    <property type="match status" value="1"/>
</dbReference>
<comment type="subcellular location">
    <subcellularLocation>
        <location evidence="1 4">Periplasm</location>
    </subcellularLocation>
</comment>
<keyword evidence="6" id="KW-0282">Flagellum</keyword>
<dbReference type="GO" id="GO:0044780">
    <property type="term" value="P:bacterial-type flagellum assembly"/>
    <property type="evidence" value="ECO:0007669"/>
    <property type="project" value="InterPro"/>
</dbReference>
<dbReference type="SMART" id="SM00858">
    <property type="entry name" value="SAF"/>
    <property type="match status" value="1"/>
</dbReference>
<proteinExistence type="inferred from homology"/>
<accession>A0A9X3Z6K3</accession>
<dbReference type="Proteomes" id="UP001141619">
    <property type="component" value="Unassembled WGS sequence"/>
</dbReference>
<dbReference type="Gene3D" id="3.90.1210.10">
    <property type="entry name" value="Antifreeze-like/N-acetylneuraminic acid synthase C-terminal domain"/>
    <property type="match status" value="1"/>
</dbReference>
<keyword evidence="3 4" id="KW-0574">Periplasm</keyword>
<dbReference type="InterPro" id="IPR039246">
    <property type="entry name" value="Flagellar_FlgA"/>
</dbReference>
<name>A0A9X3Z6K3_9PROT</name>
<sequence>MQNTSSIRRLAVAALIILGTLSPAAAQQKAAKADMTMVPGLARALMPGEIIGASDIAWVSWPTQQITQTIITDGDGLIGRAVRRPMPANVPVRFSDVQRPVLIKRGAIVTMIVKTPDMTLTTSGRAQENGGEGDLIRLTNTNSNRTVSGVVLSARDVMVSSSQETSRRVADLAPGH</sequence>
<reference evidence="6" key="2">
    <citation type="journal article" date="2023" name="Syst. Appl. Microbiol.">
        <title>Govania unica gen. nov., sp. nov., a rare biosphere bacterium that represents a novel family in the class Alphaproteobacteria.</title>
        <authorList>
            <person name="Vandamme P."/>
            <person name="Peeters C."/>
            <person name="Hettiarachchi A."/>
            <person name="Cnockaert M."/>
            <person name="Carlier A."/>
        </authorList>
    </citation>
    <scope>NUCLEOTIDE SEQUENCE</scope>
    <source>
        <strain evidence="6">LMG 31809</strain>
    </source>
</reference>
<dbReference type="EMBL" id="JANWOI010000001">
    <property type="protein sequence ID" value="MDA5193216.1"/>
    <property type="molecule type" value="Genomic_DNA"/>
</dbReference>
<dbReference type="CDD" id="cd11614">
    <property type="entry name" value="SAF_CpaB_FlgA_like"/>
    <property type="match status" value="1"/>
</dbReference>
<dbReference type="PANTHER" id="PTHR36307:SF1">
    <property type="entry name" value="FLAGELLA BASAL BODY P-RING FORMATION PROTEIN FLGA"/>
    <property type="match status" value="1"/>
</dbReference>